<dbReference type="AlphaFoldDB" id="A0A9D0YZP6"/>
<gene>
    <name evidence="1" type="ORF">IAC85_03710</name>
</gene>
<organism evidence="1 2">
    <name type="scientific">Candidatus Faecenecus gallistercoris</name>
    <dbReference type="NCBI Taxonomy" id="2840793"/>
    <lineage>
        <taxon>Bacteria</taxon>
        <taxon>Bacillati</taxon>
        <taxon>Bacillota</taxon>
        <taxon>Bacillota incertae sedis</taxon>
        <taxon>Candidatus Faecenecus</taxon>
    </lineage>
</organism>
<protein>
    <recommendedName>
        <fullName evidence="3">Lipoprotein</fullName>
    </recommendedName>
</protein>
<proteinExistence type="predicted"/>
<reference evidence="1" key="2">
    <citation type="journal article" date="2021" name="PeerJ">
        <title>Extensive microbial diversity within the chicken gut microbiome revealed by metagenomics and culture.</title>
        <authorList>
            <person name="Gilroy R."/>
            <person name="Ravi A."/>
            <person name="Getino M."/>
            <person name="Pursley I."/>
            <person name="Horton D.L."/>
            <person name="Alikhan N.F."/>
            <person name="Baker D."/>
            <person name="Gharbi K."/>
            <person name="Hall N."/>
            <person name="Watson M."/>
            <person name="Adriaenssens E.M."/>
            <person name="Foster-Nyarko E."/>
            <person name="Jarju S."/>
            <person name="Secka A."/>
            <person name="Antonio M."/>
            <person name="Oren A."/>
            <person name="Chaudhuri R.R."/>
            <person name="La Ragione R."/>
            <person name="Hildebrand F."/>
            <person name="Pallen M.J."/>
        </authorList>
    </citation>
    <scope>NUCLEOTIDE SEQUENCE</scope>
    <source>
        <strain evidence="1">CHK165-10780</strain>
    </source>
</reference>
<reference evidence="1" key="1">
    <citation type="submission" date="2020-10" db="EMBL/GenBank/DDBJ databases">
        <authorList>
            <person name="Gilroy R."/>
        </authorList>
    </citation>
    <scope>NUCLEOTIDE SEQUENCE</scope>
    <source>
        <strain evidence="1">CHK165-10780</strain>
    </source>
</reference>
<dbReference type="EMBL" id="DVFU01000069">
    <property type="protein sequence ID" value="HIQ64825.1"/>
    <property type="molecule type" value="Genomic_DNA"/>
</dbReference>
<accession>A0A9D0YZP6</accession>
<sequence length="138" mass="15530">MRKFIGLLLLLVIVTGCTKDQNWMYSLPNEYAIDRSNVETIQLVKEENGEKEVVVSQYITGFALLNDRYVYLQTARNYTNDEDTSTVIVLYYLVDSETDAVTGPFTLDNRDVILENIGVTEAPTLIQTGSMPDGATTY</sequence>
<dbReference type="Proteomes" id="UP000886725">
    <property type="component" value="Unassembled WGS sequence"/>
</dbReference>
<evidence type="ECO:0008006" key="3">
    <source>
        <dbReference type="Google" id="ProtNLM"/>
    </source>
</evidence>
<dbReference type="PROSITE" id="PS51257">
    <property type="entry name" value="PROKAR_LIPOPROTEIN"/>
    <property type="match status" value="1"/>
</dbReference>
<evidence type="ECO:0000313" key="1">
    <source>
        <dbReference type="EMBL" id="HIQ64825.1"/>
    </source>
</evidence>
<evidence type="ECO:0000313" key="2">
    <source>
        <dbReference type="Proteomes" id="UP000886725"/>
    </source>
</evidence>
<comment type="caution">
    <text evidence="1">The sequence shown here is derived from an EMBL/GenBank/DDBJ whole genome shotgun (WGS) entry which is preliminary data.</text>
</comment>
<name>A0A9D0YZP6_9FIRM</name>